<dbReference type="OrthoDB" id="2841294at2759"/>
<evidence type="ECO:0000256" key="1">
    <source>
        <dbReference type="SAM" id="SignalP"/>
    </source>
</evidence>
<feature type="chain" id="PRO_5013836152" evidence="1">
    <location>
        <begin position="18"/>
        <end position="141"/>
    </location>
</feature>
<keyword evidence="1" id="KW-0732">Signal</keyword>
<dbReference type="Proteomes" id="UP000230002">
    <property type="component" value="Unassembled WGS sequence"/>
</dbReference>
<keyword evidence="3" id="KW-1185">Reference proteome</keyword>
<name>A0A2G8RN49_9APHY</name>
<accession>A0A2G8RN49</accession>
<comment type="caution">
    <text evidence="2">The sequence shown here is derived from an EMBL/GenBank/DDBJ whole genome shotgun (WGS) entry which is preliminary data.</text>
</comment>
<sequence>MRTAIFALVSLVASAAAQSVVIAAPAPSTTLSLGESFVVDVDRPASLTGSQEVAVAIGLRTCLGSCTGLNATSDIGTSLFAGPYAPAAVGGGSLDVAQNFTVQVPVLFLTGPALLSVAHFALIEGTEPFLEVVSETVNIAL</sequence>
<gene>
    <name evidence="2" type="ORF">GSI_15638</name>
</gene>
<proteinExistence type="predicted"/>
<reference evidence="2 3" key="1">
    <citation type="journal article" date="2015" name="Sci. Rep.">
        <title>Chromosome-level genome map provides insights into diverse defense mechanisms in the medicinal fungus Ganoderma sinense.</title>
        <authorList>
            <person name="Zhu Y."/>
            <person name="Xu J."/>
            <person name="Sun C."/>
            <person name="Zhou S."/>
            <person name="Xu H."/>
            <person name="Nelson D.R."/>
            <person name="Qian J."/>
            <person name="Song J."/>
            <person name="Luo H."/>
            <person name="Xiang L."/>
            <person name="Li Y."/>
            <person name="Xu Z."/>
            <person name="Ji A."/>
            <person name="Wang L."/>
            <person name="Lu S."/>
            <person name="Hayward A."/>
            <person name="Sun W."/>
            <person name="Li X."/>
            <person name="Schwartz D.C."/>
            <person name="Wang Y."/>
            <person name="Chen S."/>
        </authorList>
    </citation>
    <scope>NUCLEOTIDE SEQUENCE [LARGE SCALE GENOMIC DNA]</scope>
    <source>
        <strain evidence="2 3">ZZ0214-1</strain>
    </source>
</reference>
<protein>
    <submittedName>
        <fullName evidence="2">Uncharacterized protein</fullName>
    </submittedName>
</protein>
<dbReference type="AlphaFoldDB" id="A0A2G8RN49"/>
<feature type="signal peptide" evidence="1">
    <location>
        <begin position="1"/>
        <end position="17"/>
    </location>
</feature>
<dbReference type="InterPro" id="IPR045469">
    <property type="entry name" value="Nis1"/>
</dbReference>
<dbReference type="Pfam" id="PF19271">
    <property type="entry name" value="Nis1"/>
    <property type="match status" value="1"/>
</dbReference>
<dbReference type="EMBL" id="AYKW01000069">
    <property type="protein sequence ID" value="PIL22942.1"/>
    <property type="molecule type" value="Genomic_DNA"/>
</dbReference>
<organism evidence="2 3">
    <name type="scientific">Ganoderma sinense ZZ0214-1</name>
    <dbReference type="NCBI Taxonomy" id="1077348"/>
    <lineage>
        <taxon>Eukaryota</taxon>
        <taxon>Fungi</taxon>
        <taxon>Dikarya</taxon>
        <taxon>Basidiomycota</taxon>
        <taxon>Agaricomycotina</taxon>
        <taxon>Agaricomycetes</taxon>
        <taxon>Polyporales</taxon>
        <taxon>Polyporaceae</taxon>
        <taxon>Ganoderma</taxon>
    </lineage>
</organism>
<evidence type="ECO:0000313" key="2">
    <source>
        <dbReference type="EMBL" id="PIL22942.1"/>
    </source>
</evidence>
<evidence type="ECO:0000313" key="3">
    <source>
        <dbReference type="Proteomes" id="UP000230002"/>
    </source>
</evidence>